<evidence type="ECO:0000256" key="17">
    <source>
        <dbReference type="ARBA" id="ARBA00023264"/>
    </source>
</evidence>
<organism evidence="20 21">
    <name type="scientific">Mesomycoplasma molare</name>
    <dbReference type="NCBI Taxonomy" id="171288"/>
    <lineage>
        <taxon>Bacteria</taxon>
        <taxon>Bacillati</taxon>
        <taxon>Mycoplasmatota</taxon>
        <taxon>Mycoplasmoidales</taxon>
        <taxon>Metamycoplasmataceae</taxon>
        <taxon>Mesomycoplasma</taxon>
    </lineage>
</organism>
<dbReference type="PANTHER" id="PTHR46382">
    <property type="entry name" value="PHOSPHATIDATE CYTIDYLYLTRANSFERASE"/>
    <property type="match status" value="1"/>
</dbReference>
<evidence type="ECO:0000313" key="21">
    <source>
        <dbReference type="Proteomes" id="UP001058364"/>
    </source>
</evidence>
<evidence type="ECO:0000256" key="15">
    <source>
        <dbReference type="ARBA" id="ARBA00023136"/>
    </source>
</evidence>
<keyword evidence="15 19" id="KW-0472">Membrane</keyword>
<keyword evidence="8" id="KW-1003">Cell membrane</keyword>
<dbReference type="GO" id="GO:0016779">
    <property type="term" value="F:nucleotidyltransferase activity"/>
    <property type="evidence" value="ECO:0007669"/>
    <property type="project" value="UniProtKB-KW"/>
</dbReference>
<keyword evidence="10 18" id="KW-0808">Transferase</keyword>
<dbReference type="EC" id="2.7.7.41" evidence="6 18"/>
<feature type="transmembrane region" description="Helical" evidence="19">
    <location>
        <begin position="212"/>
        <end position="234"/>
    </location>
</feature>
<evidence type="ECO:0000256" key="12">
    <source>
        <dbReference type="ARBA" id="ARBA00022695"/>
    </source>
</evidence>
<evidence type="ECO:0000256" key="4">
    <source>
        <dbReference type="ARBA" id="ARBA00005189"/>
    </source>
</evidence>
<feature type="transmembrane region" description="Helical" evidence="19">
    <location>
        <begin position="111"/>
        <end position="132"/>
    </location>
</feature>
<evidence type="ECO:0000256" key="11">
    <source>
        <dbReference type="ARBA" id="ARBA00022692"/>
    </source>
</evidence>
<evidence type="ECO:0000256" key="7">
    <source>
        <dbReference type="ARBA" id="ARBA00019373"/>
    </source>
</evidence>
<comment type="similarity">
    <text evidence="5 18">Belongs to the CDS family.</text>
</comment>
<dbReference type="InterPro" id="IPR000374">
    <property type="entry name" value="PC_trans"/>
</dbReference>
<evidence type="ECO:0000256" key="6">
    <source>
        <dbReference type="ARBA" id="ARBA00012487"/>
    </source>
</evidence>
<evidence type="ECO:0000256" key="5">
    <source>
        <dbReference type="ARBA" id="ARBA00010185"/>
    </source>
</evidence>
<evidence type="ECO:0000256" key="3">
    <source>
        <dbReference type="ARBA" id="ARBA00005119"/>
    </source>
</evidence>
<feature type="transmembrane region" description="Helical" evidence="19">
    <location>
        <begin position="139"/>
        <end position="162"/>
    </location>
</feature>
<feature type="transmembrane region" description="Helical" evidence="19">
    <location>
        <begin position="69"/>
        <end position="87"/>
    </location>
</feature>
<accession>A0ABY5TUL0</accession>
<dbReference type="PANTHER" id="PTHR46382:SF1">
    <property type="entry name" value="PHOSPHATIDATE CYTIDYLYLTRANSFERASE"/>
    <property type="match status" value="1"/>
</dbReference>
<comment type="pathway">
    <text evidence="3 18">Phospholipid metabolism; CDP-diacylglycerol biosynthesis; CDP-diacylglycerol from sn-glycerol 3-phosphate: step 3/3.</text>
</comment>
<evidence type="ECO:0000313" key="20">
    <source>
        <dbReference type="EMBL" id="UWD34333.1"/>
    </source>
</evidence>
<keyword evidence="9" id="KW-0444">Lipid biosynthesis</keyword>
<reference evidence="20" key="1">
    <citation type="submission" date="2022-08" db="EMBL/GenBank/DDBJ databases">
        <title>Complete genome sequence of Mycoplasma molare type strain H 542.</title>
        <authorList>
            <person name="Spergser J."/>
        </authorList>
    </citation>
    <scope>NUCLEOTIDE SEQUENCE</scope>
    <source>
        <strain evidence="20">H 542</strain>
    </source>
</reference>
<feature type="transmembrane region" description="Helical" evidence="19">
    <location>
        <begin position="20"/>
        <end position="38"/>
    </location>
</feature>
<feature type="transmembrane region" description="Helical" evidence="19">
    <location>
        <begin position="240"/>
        <end position="262"/>
    </location>
</feature>
<name>A0ABY5TUL0_9BACT</name>
<proteinExistence type="inferred from homology"/>
<evidence type="ECO:0000256" key="8">
    <source>
        <dbReference type="ARBA" id="ARBA00022475"/>
    </source>
</evidence>
<evidence type="ECO:0000256" key="9">
    <source>
        <dbReference type="ARBA" id="ARBA00022516"/>
    </source>
</evidence>
<gene>
    <name evidence="20" type="ORF">NX772_00690</name>
</gene>
<keyword evidence="21" id="KW-1185">Reference proteome</keyword>
<keyword evidence="14" id="KW-0443">Lipid metabolism</keyword>
<feature type="transmembrane region" description="Helical" evidence="19">
    <location>
        <begin position="44"/>
        <end position="62"/>
    </location>
</feature>
<feature type="transmembrane region" description="Helical" evidence="19">
    <location>
        <begin position="168"/>
        <end position="191"/>
    </location>
</feature>
<evidence type="ECO:0000256" key="19">
    <source>
        <dbReference type="SAM" id="Phobius"/>
    </source>
</evidence>
<comment type="pathway">
    <text evidence="4">Lipid metabolism.</text>
</comment>
<keyword evidence="16" id="KW-0594">Phospholipid biosynthesis</keyword>
<comment type="subcellular location">
    <subcellularLocation>
        <location evidence="2">Cell membrane</location>
        <topology evidence="2">Multi-pass membrane protein</topology>
    </subcellularLocation>
</comment>
<comment type="catalytic activity">
    <reaction evidence="1 18">
        <text>a 1,2-diacyl-sn-glycero-3-phosphate + CTP + H(+) = a CDP-1,2-diacyl-sn-glycerol + diphosphate</text>
        <dbReference type="Rhea" id="RHEA:16229"/>
        <dbReference type="ChEBI" id="CHEBI:15378"/>
        <dbReference type="ChEBI" id="CHEBI:33019"/>
        <dbReference type="ChEBI" id="CHEBI:37563"/>
        <dbReference type="ChEBI" id="CHEBI:58332"/>
        <dbReference type="ChEBI" id="CHEBI:58608"/>
        <dbReference type="EC" id="2.7.7.41"/>
    </reaction>
</comment>
<dbReference type="Proteomes" id="UP001058364">
    <property type="component" value="Chromosome"/>
</dbReference>
<evidence type="ECO:0000256" key="1">
    <source>
        <dbReference type="ARBA" id="ARBA00001698"/>
    </source>
</evidence>
<dbReference type="EMBL" id="CP103423">
    <property type="protein sequence ID" value="UWD34333.1"/>
    <property type="molecule type" value="Genomic_DNA"/>
</dbReference>
<evidence type="ECO:0000256" key="2">
    <source>
        <dbReference type="ARBA" id="ARBA00004651"/>
    </source>
</evidence>
<keyword evidence="11 18" id="KW-0812">Transmembrane</keyword>
<dbReference type="Pfam" id="PF01148">
    <property type="entry name" value="CTP_transf_1"/>
    <property type="match status" value="1"/>
</dbReference>
<evidence type="ECO:0000256" key="14">
    <source>
        <dbReference type="ARBA" id="ARBA00023098"/>
    </source>
</evidence>
<dbReference type="RefSeq" id="WP_051542125.1">
    <property type="nucleotide sequence ID" value="NZ_CP103423.1"/>
</dbReference>
<evidence type="ECO:0000256" key="16">
    <source>
        <dbReference type="ARBA" id="ARBA00023209"/>
    </source>
</evidence>
<keyword evidence="17" id="KW-1208">Phospholipid metabolism</keyword>
<feature type="transmembrane region" description="Helical" evidence="19">
    <location>
        <begin position="288"/>
        <end position="306"/>
    </location>
</feature>
<dbReference type="PROSITE" id="PS01315">
    <property type="entry name" value="CDS"/>
    <property type="match status" value="1"/>
</dbReference>
<evidence type="ECO:0000256" key="13">
    <source>
        <dbReference type="ARBA" id="ARBA00022989"/>
    </source>
</evidence>
<keyword evidence="13 19" id="KW-1133">Transmembrane helix</keyword>
<evidence type="ECO:0000256" key="18">
    <source>
        <dbReference type="RuleBase" id="RU003938"/>
    </source>
</evidence>
<protein>
    <recommendedName>
        <fullName evidence="7 18">Phosphatidate cytidylyltransferase</fullName>
        <ecNumber evidence="6 18">2.7.7.41</ecNumber>
    </recommendedName>
</protein>
<evidence type="ECO:0000256" key="10">
    <source>
        <dbReference type="ARBA" id="ARBA00022679"/>
    </source>
</evidence>
<sequence>MNKHKINKVFKNDFFKRTIVILIIFLILFPSFFITKYLGKFGRISGLLFFMLLSSFATFEVLKNFYLNIYINIFLIVISNLIYFLSFENFEYLINKGIDNSLAELVNQFKLNYQILAFSIILAILLFVISLFYNKNKKIIDWVFIFISLLFIPMFGKFSFIFNVFNVWSIFIIGFIAAISDIFGLLGGKFFGNKIFKKKLAPNISPKKTWEGAIISTIFSTLFTFVCFYFTDIFNDMPNKLYFCLISSLILPIASIFGDLLFSSLKRYLKIKDFSNILSSHGGIMDRFDSTFLVVFTLIPILILFTF</sequence>
<keyword evidence="12 18" id="KW-0548">Nucleotidyltransferase</keyword>